<dbReference type="RefSeq" id="WP_216519087.1">
    <property type="nucleotide sequence ID" value="NZ_JAHLPM010000007.1"/>
</dbReference>
<feature type="domain" description="Peptidase M16 C-terminal" evidence="2">
    <location>
        <begin position="183"/>
        <end position="362"/>
    </location>
</feature>
<dbReference type="Pfam" id="PF05193">
    <property type="entry name" value="Peptidase_M16_C"/>
    <property type="match status" value="1"/>
</dbReference>
<evidence type="ECO:0000259" key="1">
    <source>
        <dbReference type="Pfam" id="PF00675"/>
    </source>
</evidence>
<feature type="domain" description="Peptidase M16 N-terminal" evidence="1">
    <location>
        <begin position="64"/>
        <end position="177"/>
    </location>
</feature>
<evidence type="ECO:0000259" key="2">
    <source>
        <dbReference type="Pfam" id="PF05193"/>
    </source>
</evidence>
<dbReference type="Proteomes" id="UP000749471">
    <property type="component" value="Unassembled WGS sequence"/>
</dbReference>
<reference evidence="3 4" key="1">
    <citation type="submission" date="2021-06" db="EMBL/GenBank/DDBJ databases">
        <authorList>
            <person name="Sun Q."/>
            <person name="Li D."/>
        </authorList>
    </citation>
    <scope>NUCLEOTIDE SEQUENCE [LARGE SCALE GENOMIC DNA]</scope>
    <source>
        <strain evidence="3 4">MSJ-40</strain>
    </source>
</reference>
<dbReference type="PANTHER" id="PTHR11851:SF134">
    <property type="entry name" value="ZINC-DEPENDENT PROTEASE"/>
    <property type="match status" value="1"/>
</dbReference>
<accession>A0ABS6E5H4</accession>
<dbReference type="EMBL" id="JAHLPM010000007">
    <property type="protein sequence ID" value="MBU5438185.1"/>
    <property type="molecule type" value="Genomic_DNA"/>
</dbReference>
<dbReference type="InterPro" id="IPR007863">
    <property type="entry name" value="Peptidase_M16_C"/>
</dbReference>
<dbReference type="Pfam" id="PF00675">
    <property type="entry name" value="Peptidase_M16"/>
    <property type="match status" value="1"/>
</dbReference>
<dbReference type="InterPro" id="IPR050361">
    <property type="entry name" value="MPP/UQCRC_Complex"/>
</dbReference>
<organism evidence="3 4">
    <name type="scientific">Tissierella simiarum</name>
    <dbReference type="NCBI Taxonomy" id="2841534"/>
    <lineage>
        <taxon>Bacteria</taxon>
        <taxon>Bacillati</taxon>
        <taxon>Bacillota</taxon>
        <taxon>Tissierellia</taxon>
        <taxon>Tissierellales</taxon>
        <taxon>Tissierellaceae</taxon>
        <taxon>Tissierella</taxon>
    </lineage>
</organism>
<gene>
    <name evidence="3" type="ORF">KQI42_09205</name>
</gene>
<name>A0ABS6E5H4_9FIRM</name>
<evidence type="ECO:0000313" key="3">
    <source>
        <dbReference type="EMBL" id="MBU5438185.1"/>
    </source>
</evidence>
<dbReference type="NCBIfam" id="NF047421">
    <property type="entry name" value="YfmH_fam"/>
    <property type="match status" value="1"/>
</dbReference>
<protein>
    <submittedName>
        <fullName evidence="3">Insulinase family protein</fullName>
    </submittedName>
</protein>
<evidence type="ECO:0000313" key="4">
    <source>
        <dbReference type="Proteomes" id="UP000749471"/>
    </source>
</evidence>
<comment type="caution">
    <text evidence="3">The sequence shown here is derived from an EMBL/GenBank/DDBJ whole genome shotgun (WGS) entry which is preliminary data.</text>
</comment>
<keyword evidence="4" id="KW-1185">Reference proteome</keyword>
<dbReference type="PANTHER" id="PTHR11851">
    <property type="entry name" value="METALLOPROTEASE"/>
    <property type="match status" value="1"/>
</dbReference>
<dbReference type="InterPro" id="IPR011765">
    <property type="entry name" value="Pept_M16_N"/>
</dbReference>
<proteinExistence type="predicted"/>
<sequence>MTTNTYNNDKIKEKLFYKETDGGLKVYFMPKEGYTKKYAILSTNYGSIDNIFIPIGEKDTIEVPEGIAHFLEHKLFEEPDENIFDKFSKMGAYVNAYTNFSQTAYLFYSTDNFYENLELLIHFVQNPYFTDENVEKEKGIIAQEIKMYEDNPSWKVFFNCLKGMYEEHPVKIDIAGTVESIQSINKELLYKCYNTFYNPSNMVLFIVGDLSFDEILRVVDKTEKKDYEKTEDIHRVYPNEPKKIKEKFIEEKMTTSAPLFYIGFKDYSLGLMGEEEVKKGIITNLILDIIFGPSSIFYNEMYEEGLIDSSFGGYFTGKSTYGHSLISGESKDPKLVYDRIMRLIDRPVDAILKEEDFNRIKSKTIGSFLMGLNSVEFIANNFIDLYFDNFLLTDYLNVLESISYRDIINRFNEHFTKENVVLSVINPL</sequence>